<dbReference type="OrthoDB" id="3533072at2"/>
<evidence type="ECO:0000313" key="1">
    <source>
        <dbReference type="EMBL" id="KAB8189226.1"/>
    </source>
</evidence>
<gene>
    <name evidence="1" type="ORF">FH608_041080</name>
</gene>
<protein>
    <submittedName>
        <fullName evidence="1">Uncharacterized protein</fullName>
    </submittedName>
</protein>
<comment type="caution">
    <text evidence="1">The sequence shown here is derived from an EMBL/GenBank/DDBJ whole genome shotgun (WGS) entry which is preliminary data.</text>
</comment>
<dbReference type="EMBL" id="VDLX02000021">
    <property type="protein sequence ID" value="KAB8189226.1"/>
    <property type="molecule type" value="Genomic_DNA"/>
</dbReference>
<keyword evidence="2" id="KW-1185">Reference proteome</keyword>
<proteinExistence type="predicted"/>
<organism evidence="1 2">
    <name type="scientific">Nonomuraea phyllanthi</name>
    <dbReference type="NCBI Taxonomy" id="2219224"/>
    <lineage>
        <taxon>Bacteria</taxon>
        <taxon>Bacillati</taxon>
        <taxon>Actinomycetota</taxon>
        <taxon>Actinomycetes</taxon>
        <taxon>Streptosporangiales</taxon>
        <taxon>Streptosporangiaceae</taxon>
        <taxon>Nonomuraea</taxon>
    </lineage>
</organism>
<dbReference type="RefSeq" id="WP_139635824.1">
    <property type="nucleotide sequence ID" value="NZ_VDLX02000021.1"/>
</dbReference>
<accession>A0A5C4VK90</accession>
<dbReference type="AlphaFoldDB" id="A0A5C4VK90"/>
<reference evidence="1 2" key="1">
    <citation type="submission" date="2019-10" db="EMBL/GenBank/DDBJ databases">
        <title>Nonomuraea sp. nov., isolated from Phyllanthus amarus.</title>
        <authorList>
            <person name="Klykleung N."/>
            <person name="Tanasupawat S."/>
        </authorList>
    </citation>
    <scope>NUCLEOTIDE SEQUENCE [LARGE SCALE GENOMIC DNA]</scope>
    <source>
        <strain evidence="1 2">PA1-10</strain>
    </source>
</reference>
<dbReference type="Proteomes" id="UP000312512">
    <property type="component" value="Unassembled WGS sequence"/>
</dbReference>
<evidence type="ECO:0000313" key="2">
    <source>
        <dbReference type="Proteomes" id="UP000312512"/>
    </source>
</evidence>
<sequence>MAATPLLLLYAAATAPQWITDHRLASLENRALNHPPPPGTTFGASEPQGPVIGDSGDCWAGFAFTLRTDRPPEEIKRYYEAAPFMQTDAHFSELSVSALQQSADQVSVAVDTIYAGTWDLRCW</sequence>
<name>A0A5C4VK90_9ACTN</name>